<dbReference type="EMBL" id="QJKI01000001">
    <property type="protein sequence ID" value="PXX81906.1"/>
    <property type="molecule type" value="Genomic_DNA"/>
</dbReference>
<comment type="caution">
    <text evidence="4">The sequence shown here is derived from an EMBL/GenBank/DDBJ whole genome shotgun (WGS) entry which is preliminary data.</text>
</comment>
<dbReference type="FunFam" id="3.30.479.30:FF:000004">
    <property type="entry name" value="Putative membrane protease family, stomatin"/>
    <property type="match status" value="1"/>
</dbReference>
<organism evidence="4 5">
    <name type="scientific">Rivihabitans pingtungensis</name>
    <dbReference type="NCBI Taxonomy" id="1054498"/>
    <lineage>
        <taxon>Bacteria</taxon>
        <taxon>Pseudomonadati</taxon>
        <taxon>Pseudomonadota</taxon>
        <taxon>Betaproteobacteria</taxon>
        <taxon>Neisseriales</taxon>
        <taxon>Aquaspirillaceae</taxon>
        <taxon>Rivihabitans</taxon>
    </lineage>
</organism>
<dbReference type="Pfam" id="PF16200">
    <property type="entry name" value="Band_7_C"/>
    <property type="match status" value="1"/>
</dbReference>
<comment type="subcellular location">
    <subcellularLocation>
        <location evidence="1">Membrane</location>
        <topology evidence="1">Single-pass membrane protein</topology>
    </subcellularLocation>
</comment>
<sequence>MESLLPVLVLFVLVGVVIRKTVIVIPQQHAYVIERLGKYHATLVAGLNFVIPFVDRLAYQHTLKEVPYDVDPQVCITRDNSQVKIDGILYFQVTDARMASYGTSSYTIAIEQLAKTTLRSEVGQRDLDKLLEERSAINNAVVAALDEASLGWGVKVLRYEIKDIVPPESVLQAMEMQITAERRKRALIAQSEGERAQAVNVAEGQKAAMVAQSEGERQAAINQAGGQAEAIRLVAQANAEAIASVAHALEQQGGDRAAALKVAEQYVAAFGQIARQGTTVVIPSNLADLAGLVQGALSVLPKKSADSSQG</sequence>
<dbReference type="PRINTS" id="PR00721">
    <property type="entry name" value="STOMATIN"/>
</dbReference>
<dbReference type="AlphaFoldDB" id="A0A318L1S7"/>
<dbReference type="Gene3D" id="3.30.479.30">
    <property type="entry name" value="Band 7 domain"/>
    <property type="match status" value="1"/>
</dbReference>
<dbReference type="InterPro" id="IPR032435">
    <property type="entry name" value="STML2-like_C"/>
</dbReference>
<dbReference type="GO" id="GO:0005886">
    <property type="term" value="C:plasma membrane"/>
    <property type="evidence" value="ECO:0007669"/>
    <property type="project" value="UniProtKB-ARBA"/>
</dbReference>
<dbReference type="Pfam" id="PF01145">
    <property type="entry name" value="Band_7"/>
    <property type="match status" value="1"/>
</dbReference>
<dbReference type="GO" id="GO:0098552">
    <property type="term" value="C:side of membrane"/>
    <property type="evidence" value="ECO:0007669"/>
    <property type="project" value="UniProtKB-ARBA"/>
</dbReference>
<evidence type="ECO:0000313" key="5">
    <source>
        <dbReference type="Proteomes" id="UP000247555"/>
    </source>
</evidence>
<dbReference type="InterPro" id="IPR036013">
    <property type="entry name" value="Band_7/SPFH_dom_sf"/>
</dbReference>
<dbReference type="InterPro" id="IPR001972">
    <property type="entry name" value="Stomatin_HflK_fam"/>
</dbReference>
<dbReference type="CDD" id="cd08829">
    <property type="entry name" value="SPFH_paraslipin"/>
    <property type="match status" value="1"/>
</dbReference>
<dbReference type="PANTHER" id="PTHR43327:SF10">
    <property type="entry name" value="STOMATIN-LIKE PROTEIN 2, MITOCHONDRIAL"/>
    <property type="match status" value="1"/>
</dbReference>
<evidence type="ECO:0000313" key="4">
    <source>
        <dbReference type="EMBL" id="PXX81906.1"/>
    </source>
</evidence>
<dbReference type="InterPro" id="IPR050710">
    <property type="entry name" value="Band7/mec-2_domain"/>
</dbReference>
<accession>A0A318L1S7</accession>
<keyword evidence="5" id="KW-1185">Reference proteome</keyword>
<gene>
    <name evidence="4" type="ORF">DFR34_101135</name>
</gene>
<dbReference type="SMART" id="SM00244">
    <property type="entry name" value="PHB"/>
    <property type="match status" value="1"/>
</dbReference>
<dbReference type="RefSeq" id="WP_110389223.1">
    <property type="nucleotide sequence ID" value="NZ_QJKI01000001.1"/>
</dbReference>
<dbReference type="PANTHER" id="PTHR43327">
    <property type="entry name" value="STOMATIN-LIKE PROTEIN 2, MITOCHONDRIAL"/>
    <property type="match status" value="1"/>
</dbReference>
<reference evidence="4 5" key="1">
    <citation type="submission" date="2018-05" db="EMBL/GenBank/DDBJ databases">
        <title>Genomic Encyclopedia of Type Strains, Phase IV (KMG-IV): sequencing the most valuable type-strain genomes for metagenomic binning, comparative biology and taxonomic classification.</title>
        <authorList>
            <person name="Goeker M."/>
        </authorList>
    </citation>
    <scope>NUCLEOTIDE SEQUENCE [LARGE SCALE GENOMIC DNA]</scope>
    <source>
        <strain evidence="4 5">DSM 29661</strain>
    </source>
</reference>
<evidence type="ECO:0000259" key="3">
    <source>
        <dbReference type="SMART" id="SM00244"/>
    </source>
</evidence>
<proteinExistence type="inferred from homology"/>
<dbReference type="SUPFAM" id="SSF117892">
    <property type="entry name" value="Band 7/SPFH domain"/>
    <property type="match status" value="1"/>
</dbReference>
<dbReference type="OrthoDB" id="9809197at2"/>
<feature type="domain" description="Band 7" evidence="3">
    <location>
        <begin position="20"/>
        <end position="178"/>
    </location>
</feature>
<comment type="similarity">
    <text evidence="2">Belongs to the band 7/mec-2 family.</text>
</comment>
<protein>
    <submittedName>
        <fullName evidence="4">SPFH domain-containing protein</fullName>
    </submittedName>
</protein>
<name>A0A318L1S7_9NEIS</name>
<dbReference type="InterPro" id="IPR001107">
    <property type="entry name" value="Band_7"/>
</dbReference>
<evidence type="ECO:0000256" key="1">
    <source>
        <dbReference type="ARBA" id="ARBA00004167"/>
    </source>
</evidence>
<dbReference type="Proteomes" id="UP000247555">
    <property type="component" value="Unassembled WGS sequence"/>
</dbReference>
<evidence type="ECO:0000256" key="2">
    <source>
        <dbReference type="ARBA" id="ARBA00008164"/>
    </source>
</evidence>